<dbReference type="InterPro" id="IPR043502">
    <property type="entry name" value="DNA/RNA_pol_sf"/>
</dbReference>
<evidence type="ECO:0000256" key="4">
    <source>
        <dbReference type="ARBA" id="ARBA00022695"/>
    </source>
</evidence>
<dbReference type="SUPFAM" id="SSF56672">
    <property type="entry name" value="DNA/RNA polymerases"/>
    <property type="match status" value="1"/>
</dbReference>
<organism evidence="5">
    <name type="scientific">Crocidura shantungensis seadorna-like virus 3</name>
    <dbReference type="NCBI Taxonomy" id="3139547"/>
    <lineage>
        <taxon>Viruses</taxon>
        <taxon>Riboviria</taxon>
        <taxon>Orthornavirae</taxon>
        <taxon>Duplornaviricota</taxon>
        <taxon>Resentoviricetes</taxon>
        <taxon>Reovirales</taxon>
        <taxon>Sedoreoviridae</taxon>
    </lineage>
</organism>
<evidence type="ECO:0000256" key="2">
    <source>
        <dbReference type="ARBA" id="ARBA00022484"/>
    </source>
</evidence>
<dbReference type="GO" id="GO:0003968">
    <property type="term" value="F:RNA-directed RNA polymerase activity"/>
    <property type="evidence" value="ECO:0007669"/>
    <property type="project" value="UniProtKB-KW"/>
</dbReference>
<keyword evidence="4" id="KW-0548">Nucleotidyltransferase</keyword>
<proteinExistence type="predicted"/>
<protein>
    <recommendedName>
        <fullName evidence="1">RNA-directed RNA polymerase</fullName>
        <ecNumber evidence="1">2.7.7.48</ecNumber>
    </recommendedName>
</protein>
<evidence type="ECO:0000313" key="5">
    <source>
        <dbReference type="EMBL" id="WZI33460.1"/>
    </source>
</evidence>
<dbReference type="GO" id="GO:0003723">
    <property type="term" value="F:RNA binding"/>
    <property type="evidence" value="ECO:0007669"/>
    <property type="project" value="InterPro"/>
</dbReference>
<sequence length="596" mass="67874">MEVDSCGEAAASFESKLSLIFEKGQDGLMEKIHVPIRSEVFYDKYKKDVLGSLKKLRPQDLLEKFLPLGYIDRQLYEKSEKKDIIYVENGVEYKYLSYKQILDRRIAKEDVARLVIPIDMIMVIPGIEITLGMTLFSYICRDFEIKLLDKEHGIFSYSSDEVVGSAQWIIFLLQCAIQEVSFMNEGIDIVPFHEFVWKVIPSPRKINNILRTPISYFVKIFGIGASRQFICKYEENPEELNDKKYTYIGSEFIQNPFVSEIKSSGFEEILEEHAKCGLSFIRSEAIYESLDYGKIRYLSSLLSYQGLVGYGRSLVSIEDDRMTEDTEIKCLNRSFQDEEKKAYLIDFANTYRKYWVTILEQAKEKGLLSPDKEALPFVLKSYAKNTAAGQKARVKIGKKDYTLRKKSSIFYFGAKEPSVPPYSLGMRSVPVGADRTVYSIPFDIVEKQVAMLGLINRFIVGGGQGTKPTDPFTPGKLIVGDLEATGCRVIDHGDVIRNSSKTYKTLCLDYSDFDRSLGANLFRGIYLNALMQFFSRQDVQEAFGVLVGSEWKPKDQFVEFSDGLYERISPIYKVTHLSGELSTLLANSVYNAEVGS</sequence>
<keyword evidence="2" id="KW-0696">RNA-directed RNA polymerase</keyword>
<dbReference type="Pfam" id="PF05788">
    <property type="entry name" value="Orbi_VP1"/>
    <property type="match status" value="2"/>
</dbReference>
<evidence type="ECO:0000256" key="1">
    <source>
        <dbReference type="ARBA" id="ARBA00012494"/>
    </source>
</evidence>
<dbReference type="GO" id="GO:0006351">
    <property type="term" value="P:DNA-templated transcription"/>
    <property type="evidence" value="ECO:0007669"/>
    <property type="project" value="InterPro"/>
</dbReference>
<reference evidence="5" key="1">
    <citation type="journal article" date="2024" name="NPJ Biofilms Microbiomes">
        <title>Decoding the RNA viromes in shrew lungs along the eastern coast of China.</title>
        <authorList>
            <person name="Zhang J.T."/>
            <person name="Hu Z.Y."/>
            <person name="Tang F."/>
            <person name="Liu Y.T."/>
            <person name="Tan W.L."/>
            <person name="Ma X.F."/>
            <person name="Zhang Y.F."/>
            <person name="Si G.Q."/>
            <person name="Zhang L."/>
            <person name="Zhang M.Q."/>
            <person name="Peng C."/>
            <person name="Fu B.K."/>
            <person name="Fang L.Q."/>
            <person name="Zhang X.A."/>
            <person name="Liu W."/>
        </authorList>
    </citation>
    <scope>NUCLEOTIDE SEQUENCE</scope>
    <source>
        <strain evidence="5">Sedore_4</strain>
    </source>
</reference>
<reference evidence="5" key="2">
    <citation type="submission" date="2024-01" db="EMBL/GenBank/DDBJ databases">
        <authorList>
            <person name="Zhang X.-A."/>
            <person name="Zhang J.-T."/>
            <person name="Hu Z.-Y."/>
            <person name="Liu W."/>
        </authorList>
    </citation>
    <scope>NUCLEOTIDE SEQUENCE</scope>
    <source>
        <strain evidence="5">Sedore_4</strain>
    </source>
</reference>
<name>A0AB38ZK59_9REOV</name>
<accession>A0AB38ZK59</accession>
<dbReference type="EC" id="2.7.7.48" evidence="1"/>
<keyword evidence="3" id="KW-0808">Transferase</keyword>
<dbReference type="InterPro" id="IPR008723">
    <property type="entry name" value="RNA_pol_orbivir"/>
</dbReference>
<evidence type="ECO:0000256" key="3">
    <source>
        <dbReference type="ARBA" id="ARBA00022679"/>
    </source>
</evidence>
<dbReference type="EMBL" id="PP272723">
    <property type="protein sequence ID" value="WZI33460.1"/>
    <property type="molecule type" value="Genomic_RNA"/>
</dbReference>